<keyword evidence="3" id="KW-1185">Reference proteome</keyword>
<proteinExistence type="predicted"/>
<dbReference type="EMBL" id="JAUEPN010000002">
    <property type="protein sequence ID" value="KAK3298926.1"/>
    <property type="molecule type" value="Genomic_DNA"/>
</dbReference>
<keyword evidence="1" id="KW-0175">Coiled coil</keyword>
<evidence type="ECO:0000313" key="3">
    <source>
        <dbReference type="Proteomes" id="UP001278766"/>
    </source>
</evidence>
<reference evidence="2" key="1">
    <citation type="journal article" date="2023" name="Mol. Phylogenet. Evol.">
        <title>Genome-scale phylogeny and comparative genomics of the fungal order Sordariales.</title>
        <authorList>
            <person name="Hensen N."/>
            <person name="Bonometti L."/>
            <person name="Westerberg I."/>
            <person name="Brannstrom I.O."/>
            <person name="Guillou S."/>
            <person name="Cros-Aarteil S."/>
            <person name="Calhoun S."/>
            <person name="Haridas S."/>
            <person name="Kuo A."/>
            <person name="Mondo S."/>
            <person name="Pangilinan J."/>
            <person name="Riley R."/>
            <person name="LaButti K."/>
            <person name="Andreopoulos B."/>
            <person name="Lipzen A."/>
            <person name="Chen C."/>
            <person name="Yan M."/>
            <person name="Daum C."/>
            <person name="Ng V."/>
            <person name="Clum A."/>
            <person name="Steindorff A."/>
            <person name="Ohm R.A."/>
            <person name="Martin F."/>
            <person name="Silar P."/>
            <person name="Natvig D.O."/>
            <person name="Lalanne C."/>
            <person name="Gautier V."/>
            <person name="Ament-Velasquez S.L."/>
            <person name="Kruys A."/>
            <person name="Hutchinson M.I."/>
            <person name="Powell A.J."/>
            <person name="Barry K."/>
            <person name="Miller A.N."/>
            <person name="Grigoriev I.V."/>
            <person name="Debuchy R."/>
            <person name="Gladieux P."/>
            <person name="Hiltunen Thoren M."/>
            <person name="Johannesson H."/>
        </authorList>
    </citation>
    <scope>NUCLEOTIDE SEQUENCE</scope>
    <source>
        <strain evidence="2">CBS 168.71</strain>
    </source>
</reference>
<dbReference type="GeneID" id="87843369"/>
<dbReference type="Proteomes" id="UP001278766">
    <property type="component" value="Unassembled WGS sequence"/>
</dbReference>
<organism evidence="2 3">
    <name type="scientific">Chaetomium fimeti</name>
    <dbReference type="NCBI Taxonomy" id="1854472"/>
    <lineage>
        <taxon>Eukaryota</taxon>
        <taxon>Fungi</taxon>
        <taxon>Dikarya</taxon>
        <taxon>Ascomycota</taxon>
        <taxon>Pezizomycotina</taxon>
        <taxon>Sordariomycetes</taxon>
        <taxon>Sordariomycetidae</taxon>
        <taxon>Sordariales</taxon>
        <taxon>Chaetomiaceae</taxon>
        <taxon>Chaetomium</taxon>
    </lineage>
</organism>
<reference evidence="2" key="2">
    <citation type="submission" date="2023-06" db="EMBL/GenBank/DDBJ databases">
        <authorList>
            <consortium name="Lawrence Berkeley National Laboratory"/>
            <person name="Haridas S."/>
            <person name="Hensen N."/>
            <person name="Bonometti L."/>
            <person name="Westerberg I."/>
            <person name="Brannstrom I.O."/>
            <person name="Guillou S."/>
            <person name="Cros-Aarteil S."/>
            <person name="Calhoun S."/>
            <person name="Kuo A."/>
            <person name="Mondo S."/>
            <person name="Pangilinan J."/>
            <person name="Riley R."/>
            <person name="Labutti K."/>
            <person name="Andreopoulos B."/>
            <person name="Lipzen A."/>
            <person name="Chen C."/>
            <person name="Yanf M."/>
            <person name="Daum C."/>
            <person name="Ng V."/>
            <person name="Clum A."/>
            <person name="Steindorff A."/>
            <person name="Ohm R."/>
            <person name="Martin F."/>
            <person name="Silar P."/>
            <person name="Natvig D."/>
            <person name="Lalanne C."/>
            <person name="Gautier V."/>
            <person name="Ament-Velasquez S.L."/>
            <person name="Kruys A."/>
            <person name="Hutchinson M.I."/>
            <person name="Powell A.J."/>
            <person name="Barry K."/>
            <person name="Miller A.N."/>
            <person name="Grigoriev I.V."/>
            <person name="Debuchy R."/>
            <person name="Gladieux P."/>
            <person name="Thoren M.H."/>
            <person name="Johannesson H."/>
        </authorList>
    </citation>
    <scope>NUCLEOTIDE SEQUENCE</scope>
    <source>
        <strain evidence="2">CBS 168.71</strain>
    </source>
</reference>
<protein>
    <submittedName>
        <fullName evidence="2">Uncharacterized protein</fullName>
    </submittedName>
</protein>
<evidence type="ECO:0000256" key="1">
    <source>
        <dbReference type="SAM" id="Coils"/>
    </source>
</evidence>
<accession>A0AAE0HNL8</accession>
<feature type="coiled-coil region" evidence="1">
    <location>
        <begin position="261"/>
        <end position="332"/>
    </location>
</feature>
<comment type="caution">
    <text evidence="2">The sequence shown here is derived from an EMBL/GenBank/DDBJ whole genome shotgun (WGS) entry which is preliminary data.</text>
</comment>
<evidence type="ECO:0000313" key="2">
    <source>
        <dbReference type="EMBL" id="KAK3298926.1"/>
    </source>
</evidence>
<dbReference type="RefSeq" id="XP_062662440.1">
    <property type="nucleotide sequence ID" value="XM_062806421.1"/>
</dbReference>
<gene>
    <name evidence="2" type="ORF">B0H64DRAFT_439350</name>
</gene>
<sequence length="351" mass="38903">MEPEDDLAIQYQGAVRIGEQGTLVAECHLQDMVCGSCAALLGLRCVQTPVNHVLDRNQILLRLASVELLDCDGLEIEFVIKRVLAVNRPLETNKAKVPTPSQGGFTSAFPGTVELQKLQLELHNQREDIKRIDSNGFRIVTALDKRAGRIQADVTNLRGTVPGLQRDIESVRQKLVSIRVEIDKTRASEESSTALPALEGRLAQLTTIVGEVGKQVATFGTQFGKEIGELKWYLRQQEQAIEDLRGKVRGIVFTADYGEDMANLRAEMALMRRQVDEAYARETARSETAFPSRELEALTSAIAKISNRANQVETLQMEVEILKGRVERASSQKASIFSRLLRPPKSAVCHA</sequence>
<dbReference type="AlphaFoldDB" id="A0AAE0HNL8"/>
<name>A0AAE0HNL8_9PEZI</name>
<dbReference type="Gene3D" id="1.10.287.1490">
    <property type="match status" value="1"/>
</dbReference>